<evidence type="ECO:0000313" key="3">
    <source>
        <dbReference type="EMBL" id="PJE58087.1"/>
    </source>
</evidence>
<dbReference type="InterPro" id="IPR043993">
    <property type="entry name" value="T4SS_pilin"/>
</dbReference>
<dbReference type="Proteomes" id="UP000231450">
    <property type="component" value="Unassembled WGS sequence"/>
</dbReference>
<protein>
    <recommendedName>
        <fullName evidence="5">DUF4190 domain-containing protein</fullName>
    </recommendedName>
</protein>
<feature type="signal peptide" evidence="2">
    <location>
        <begin position="1"/>
        <end position="19"/>
    </location>
</feature>
<dbReference type="Pfam" id="PF18895">
    <property type="entry name" value="T4SS_pilin"/>
    <property type="match status" value="1"/>
</dbReference>
<keyword evidence="1" id="KW-1133">Transmembrane helix</keyword>
<feature type="chain" id="PRO_5014702185" description="DUF4190 domain-containing protein" evidence="2">
    <location>
        <begin position="20"/>
        <end position="182"/>
    </location>
</feature>
<comment type="caution">
    <text evidence="3">The sequence shown here is derived from an EMBL/GenBank/DDBJ whole genome shotgun (WGS) entry which is preliminary data.</text>
</comment>
<evidence type="ECO:0000313" key="4">
    <source>
        <dbReference type="Proteomes" id="UP000231450"/>
    </source>
</evidence>
<keyword evidence="1" id="KW-0472">Membrane</keyword>
<feature type="transmembrane region" description="Helical" evidence="1">
    <location>
        <begin position="109"/>
        <end position="131"/>
    </location>
</feature>
<organism evidence="3 4">
    <name type="scientific">Candidatus Portnoybacteria bacterium CG10_big_fil_rev_8_21_14_0_10_36_7</name>
    <dbReference type="NCBI Taxonomy" id="1974812"/>
    <lineage>
        <taxon>Bacteria</taxon>
        <taxon>Candidatus Portnoyibacteriota</taxon>
    </lineage>
</organism>
<dbReference type="AlphaFoldDB" id="A0A2M8KDT9"/>
<accession>A0A2M8KDT9</accession>
<feature type="transmembrane region" description="Helical" evidence="1">
    <location>
        <begin position="66"/>
        <end position="88"/>
    </location>
</feature>
<sequence>MKRFFVIFSVLCCLSFVFVVPHVRTVNEDNKTEETKTLKDTYGKQLQAFAGKKGADLGAPRDVRVIIAQGIRVFLSIVALLAVIYIIYGGYLFLTSGGKSDKADKGRGIITNGIIGLLIIITSYSIVYGIYYTVYGAINPFGGYVKNDLGGYYQKYVEPDNKSFYNTDPMGGTNIPDAYLPK</sequence>
<name>A0A2M8KDT9_9BACT</name>
<dbReference type="EMBL" id="PFDW01000056">
    <property type="protein sequence ID" value="PJE58087.1"/>
    <property type="molecule type" value="Genomic_DNA"/>
</dbReference>
<keyword evidence="2" id="KW-0732">Signal</keyword>
<evidence type="ECO:0000256" key="1">
    <source>
        <dbReference type="SAM" id="Phobius"/>
    </source>
</evidence>
<gene>
    <name evidence="3" type="ORF">COU81_02620</name>
</gene>
<reference evidence="4" key="1">
    <citation type="submission" date="2017-09" db="EMBL/GenBank/DDBJ databases">
        <title>Depth-based differentiation of microbial function through sediment-hosted aquifers and enrichment of novel symbionts in the deep terrestrial subsurface.</title>
        <authorList>
            <person name="Probst A.J."/>
            <person name="Ladd B."/>
            <person name="Jarett J.K."/>
            <person name="Geller-Mcgrath D.E."/>
            <person name="Sieber C.M.K."/>
            <person name="Emerson J.B."/>
            <person name="Anantharaman K."/>
            <person name="Thomas B.C."/>
            <person name="Malmstrom R."/>
            <person name="Stieglmeier M."/>
            <person name="Klingl A."/>
            <person name="Woyke T."/>
            <person name="Ryan C.M."/>
            <person name="Banfield J.F."/>
        </authorList>
    </citation>
    <scope>NUCLEOTIDE SEQUENCE [LARGE SCALE GENOMIC DNA]</scope>
</reference>
<keyword evidence="1" id="KW-0812">Transmembrane</keyword>
<evidence type="ECO:0008006" key="5">
    <source>
        <dbReference type="Google" id="ProtNLM"/>
    </source>
</evidence>
<evidence type="ECO:0000256" key="2">
    <source>
        <dbReference type="SAM" id="SignalP"/>
    </source>
</evidence>
<proteinExistence type="predicted"/>